<dbReference type="OrthoDB" id="5964016at2759"/>
<dbReference type="EMBL" id="MU826864">
    <property type="protein sequence ID" value="KAJ7370496.1"/>
    <property type="molecule type" value="Genomic_DNA"/>
</dbReference>
<accession>A0A9X0CPD7</accession>
<feature type="region of interest" description="Disordered" evidence="1">
    <location>
        <begin position="255"/>
        <end position="275"/>
    </location>
</feature>
<gene>
    <name evidence="2" type="ORF">OS493_032062</name>
</gene>
<proteinExistence type="predicted"/>
<feature type="region of interest" description="Disordered" evidence="1">
    <location>
        <begin position="310"/>
        <end position="367"/>
    </location>
</feature>
<feature type="compositionally biased region" description="Polar residues" evidence="1">
    <location>
        <begin position="193"/>
        <end position="217"/>
    </location>
</feature>
<evidence type="ECO:0000313" key="2">
    <source>
        <dbReference type="EMBL" id="KAJ7370496.1"/>
    </source>
</evidence>
<dbReference type="Proteomes" id="UP001163046">
    <property type="component" value="Unassembled WGS sequence"/>
</dbReference>
<dbReference type="AlphaFoldDB" id="A0A9X0CPD7"/>
<organism evidence="2 3">
    <name type="scientific">Desmophyllum pertusum</name>
    <dbReference type="NCBI Taxonomy" id="174260"/>
    <lineage>
        <taxon>Eukaryota</taxon>
        <taxon>Metazoa</taxon>
        <taxon>Cnidaria</taxon>
        <taxon>Anthozoa</taxon>
        <taxon>Hexacorallia</taxon>
        <taxon>Scleractinia</taxon>
        <taxon>Caryophylliina</taxon>
        <taxon>Caryophylliidae</taxon>
        <taxon>Desmophyllum</taxon>
    </lineage>
</organism>
<keyword evidence="3" id="KW-1185">Reference proteome</keyword>
<sequence length="419" mass="46641">MSTQKNNFRREPLVYVCGEASLNTPTDSSSLRDIVVRNLVISWAVRTHPINDTIDPRQDNAELFQKISHASVFVFIFSKKTLEDSYFLNQYGTAKSYNIPVVGVRLTNYLLRNPLPEQFYRTEIVDNSGGESNQEDKSTAAITTSLADYLIADFKTSMVYGPDFHKSCIERLTHKVAKAYSKSENERALLESSAENVPNISNGGSSPNKRNDKPNASTKCPKCGFIVTNFSPPKLQRASSTGSLLRRSNAFDQCGASTSNVKTTVPRNRTPLQPATIQIPSPHVVKQARKVENLPYGNWTIKFDNKKQLQVEPKIQPRAASVSSSESAREETKPPSPKPTANPKPVFPPNAKPVFRRQSRALNGSWTEKLRNKLRRQSSLPVIPTTYLVTTPDGFEKQISLVRYPPEKREPSSPGGSDG</sequence>
<name>A0A9X0CPD7_9CNID</name>
<feature type="region of interest" description="Disordered" evidence="1">
    <location>
        <begin position="189"/>
        <end position="217"/>
    </location>
</feature>
<feature type="region of interest" description="Disordered" evidence="1">
    <location>
        <begin position="399"/>
        <end position="419"/>
    </location>
</feature>
<evidence type="ECO:0000256" key="1">
    <source>
        <dbReference type="SAM" id="MobiDB-lite"/>
    </source>
</evidence>
<protein>
    <recommendedName>
        <fullName evidence="4">TIR domain-containing protein</fullName>
    </recommendedName>
</protein>
<reference evidence="2" key="1">
    <citation type="submission" date="2023-01" db="EMBL/GenBank/DDBJ databases">
        <title>Genome assembly of the deep-sea coral Lophelia pertusa.</title>
        <authorList>
            <person name="Herrera S."/>
            <person name="Cordes E."/>
        </authorList>
    </citation>
    <scope>NUCLEOTIDE SEQUENCE</scope>
    <source>
        <strain evidence="2">USNM1676648</strain>
        <tissue evidence="2">Polyp</tissue>
    </source>
</reference>
<comment type="caution">
    <text evidence="2">The sequence shown here is derived from an EMBL/GenBank/DDBJ whole genome shotgun (WGS) entry which is preliminary data.</text>
</comment>
<feature type="compositionally biased region" description="Pro residues" evidence="1">
    <location>
        <begin position="334"/>
        <end position="351"/>
    </location>
</feature>
<evidence type="ECO:0000313" key="3">
    <source>
        <dbReference type="Proteomes" id="UP001163046"/>
    </source>
</evidence>
<evidence type="ECO:0008006" key="4">
    <source>
        <dbReference type="Google" id="ProtNLM"/>
    </source>
</evidence>